<keyword evidence="3" id="KW-1003">Cell membrane</keyword>
<dbReference type="Proteomes" id="UP001143480">
    <property type="component" value="Unassembled WGS sequence"/>
</dbReference>
<feature type="transmembrane region" description="Helical" evidence="7">
    <location>
        <begin position="12"/>
        <end position="39"/>
    </location>
</feature>
<dbReference type="GO" id="GO:0005886">
    <property type="term" value="C:plasma membrane"/>
    <property type="evidence" value="ECO:0007669"/>
    <property type="project" value="UniProtKB-SubCell"/>
</dbReference>
<dbReference type="PANTHER" id="PTHR42709">
    <property type="entry name" value="ALKALINE PHOSPHATASE LIKE PROTEIN"/>
    <property type="match status" value="1"/>
</dbReference>
<organism evidence="9 10">
    <name type="scientific">Dactylosporangium matsuzakiense</name>
    <dbReference type="NCBI Taxonomy" id="53360"/>
    <lineage>
        <taxon>Bacteria</taxon>
        <taxon>Bacillati</taxon>
        <taxon>Actinomycetota</taxon>
        <taxon>Actinomycetes</taxon>
        <taxon>Micromonosporales</taxon>
        <taxon>Micromonosporaceae</taxon>
        <taxon>Dactylosporangium</taxon>
    </lineage>
</organism>
<name>A0A9W6NQB9_9ACTN</name>
<sequence length="192" mass="20502">MEQFERYGYPALALLVLLEGLGIPTPAVTAVVAASALAAHGQLSLPAVVAVTLAAAVLGDNLGYLLGRRAGRPAVLRFGRRIGLTEARLERAERFMATRGRNIIVAARFVDGLRQTNGIIAGATALPWRQYAPRDAAGGVLWTALWVTIGAVAGNNIDNLRRYQLWVLGAAAVLGLGLLVRHLVRRRRHTAG</sequence>
<comment type="subcellular location">
    <subcellularLocation>
        <location evidence="1">Cell membrane</location>
        <topology evidence="1">Multi-pass membrane protein</topology>
    </subcellularLocation>
</comment>
<reference evidence="9" key="1">
    <citation type="journal article" date="2014" name="Int. J. Syst. Evol. Microbiol.">
        <title>Complete genome sequence of Corynebacterium casei LMG S-19264T (=DSM 44701T), isolated from a smear-ripened cheese.</title>
        <authorList>
            <consortium name="US DOE Joint Genome Institute (JGI-PGF)"/>
            <person name="Walter F."/>
            <person name="Albersmeier A."/>
            <person name="Kalinowski J."/>
            <person name="Ruckert C."/>
        </authorList>
    </citation>
    <scope>NUCLEOTIDE SEQUENCE</scope>
    <source>
        <strain evidence="9">VKM Ac-1321</strain>
    </source>
</reference>
<keyword evidence="10" id="KW-1185">Reference proteome</keyword>
<dbReference type="InterPro" id="IPR032816">
    <property type="entry name" value="VTT_dom"/>
</dbReference>
<feature type="transmembrane region" description="Helical" evidence="7">
    <location>
        <begin position="163"/>
        <end position="184"/>
    </location>
</feature>
<comment type="similarity">
    <text evidence="2">Belongs to the DedA family.</text>
</comment>
<dbReference type="EMBL" id="BSFP01000051">
    <property type="protein sequence ID" value="GLL04932.1"/>
    <property type="molecule type" value="Genomic_DNA"/>
</dbReference>
<accession>A0A9W6NQB9</accession>
<feature type="transmembrane region" description="Helical" evidence="7">
    <location>
        <begin position="45"/>
        <end position="67"/>
    </location>
</feature>
<protein>
    <recommendedName>
        <fullName evidence="8">VTT domain-containing protein</fullName>
    </recommendedName>
</protein>
<dbReference type="InterPro" id="IPR051311">
    <property type="entry name" value="DedA_domain"/>
</dbReference>
<evidence type="ECO:0000259" key="8">
    <source>
        <dbReference type="Pfam" id="PF09335"/>
    </source>
</evidence>
<dbReference type="Pfam" id="PF09335">
    <property type="entry name" value="VTT_dom"/>
    <property type="match status" value="1"/>
</dbReference>
<evidence type="ECO:0000256" key="4">
    <source>
        <dbReference type="ARBA" id="ARBA00022692"/>
    </source>
</evidence>
<evidence type="ECO:0000256" key="3">
    <source>
        <dbReference type="ARBA" id="ARBA00022475"/>
    </source>
</evidence>
<keyword evidence="6 7" id="KW-0472">Membrane</keyword>
<keyword evidence="5 7" id="KW-1133">Transmembrane helix</keyword>
<dbReference type="AlphaFoldDB" id="A0A9W6NQB9"/>
<reference evidence="9" key="2">
    <citation type="submission" date="2023-01" db="EMBL/GenBank/DDBJ databases">
        <authorList>
            <person name="Sun Q."/>
            <person name="Evtushenko L."/>
        </authorList>
    </citation>
    <scope>NUCLEOTIDE SEQUENCE</scope>
    <source>
        <strain evidence="9">VKM Ac-1321</strain>
    </source>
</reference>
<evidence type="ECO:0000256" key="7">
    <source>
        <dbReference type="SAM" id="Phobius"/>
    </source>
</evidence>
<gene>
    <name evidence="9" type="ORF">GCM10017581_066790</name>
</gene>
<evidence type="ECO:0000256" key="5">
    <source>
        <dbReference type="ARBA" id="ARBA00022989"/>
    </source>
</evidence>
<comment type="caution">
    <text evidence="9">The sequence shown here is derived from an EMBL/GenBank/DDBJ whole genome shotgun (WGS) entry which is preliminary data.</text>
</comment>
<evidence type="ECO:0000256" key="6">
    <source>
        <dbReference type="ARBA" id="ARBA00023136"/>
    </source>
</evidence>
<keyword evidence="4 7" id="KW-0812">Transmembrane</keyword>
<dbReference type="RefSeq" id="WP_223093756.1">
    <property type="nucleotide sequence ID" value="NZ_BAAAXA010000001.1"/>
</dbReference>
<evidence type="ECO:0000313" key="10">
    <source>
        <dbReference type="Proteomes" id="UP001143480"/>
    </source>
</evidence>
<feature type="transmembrane region" description="Helical" evidence="7">
    <location>
        <begin position="136"/>
        <end position="157"/>
    </location>
</feature>
<evidence type="ECO:0000256" key="1">
    <source>
        <dbReference type="ARBA" id="ARBA00004651"/>
    </source>
</evidence>
<evidence type="ECO:0000256" key="2">
    <source>
        <dbReference type="ARBA" id="ARBA00010792"/>
    </source>
</evidence>
<feature type="domain" description="VTT" evidence="8">
    <location>
        <begin position="29"/>
        <end position="151"/>
    </location>
</feature>
<proteinExistence type="inferred from homology"/>
<evidence type="ECO:0000313" key="9">
    <source>
        <dbReference type="EMBL" id="GLL04932.1"/>
    </source>
</evidence>
<dbReference type="PANTHER" id="PTHR42709:SF6">
    <property type="entry name" value="UNDECAPRENYL PHOSPHATE TRANSPORTER A"/>
    <property type="match status" value="1"/>
</dbReference>